<protein>
    <recommendedName>
        <fullName evidence="1">Glycosyltransferase 2-like domain-containing protein</fullName>
    </recommendedName>
</protein>
<feature type="domain" description="Glycosyltransferase 2-like" evidence="1">
    <location>
        <begin position="4"/>
        <end position="126"/>
    </location>
</feature>
<dbReference type="Proteomes" id="UP000253209">
    <property type="component" value="Unassembled WGS sequence"/>
</dbReference>
<dbReference type="InterPro" id="IPR001173">
    <property type="entry name" value="Glyco_trans_2-like"/>
</dbReference>
<dbReference type="Pfam" id="PF00535">
    <property type="entry name" value="Glycos_transf_2"/>
    <property type="match status" value="1"/>
</dbReference>
<reference evidence="2 3" key="1">
    <citation type="submission" date="2018-05" db="EMBL/GenBank/DDBJ databases">
        <title>Mucilaginibacter hurinus sp. nov., isolated from briquette warehouse soil.</title>
        <authorList>
            <person name="Choi L."/>
        </authorList>
    </citation>
    <scope>NUCLEOTIDE SEQUENCE [LARGE SCALE GENOMIC DNA]</scope>
    <source>
        <strain evidence="2 3">ZR32</strain>
    </source>
</reference>
<sequence>MDVSVIIPYYNAGNYLPDAINSVRPLLQRDDFDCEIVICDDGSTESYAIEVLKNLQEEGIAKIIHQVNKGPAAARNTAVKNSTGKYLVFLDSDNKIRERLVEKGIEILGNNKGDVVYGNAAFFGESAKPLFTQGELNVPLLMARNYIDMCAIVRREVWEVTGGFDEGEELRKGQEDWDLWLRAVKAGFKFYYLNETVFDYRVRAASLTNDDSLERYNSAREYIYSKHPDFFKESFFWLSDQLHAYQQDKRRPVRSFFKYLYLKYLKK</sequence>
<evidence type="ECO:0000259" key="1">
    <source>
        <dbReference type="Pfam" id="PF00535"/>
    </source>
</evidence>
<dbReference type="CDD" id="cd00761">
    <property type="entry name" value="Glyco_tranf_GTA_type"/>
    <property type="match status" value="1"/>
</dbReference>
<keyword evidence="3" id="KW-1185">Reference proteome</keyword>
<dbReference type="InterPro" id="IPR029044">
    <property type="entry name" value="Nucleotide-diphossugar_trans"/>
</dbReference>
<evidence type="ECO:0000313" key="2">
    <source>
        <dbReference type="EMBL" id="RCH55487.1"/>
    </source>
</evidence>
<dbReference type="OrthoDB" id="6638511at2"/>
<dbReference type="SUPFAM" id="SSF53448">
    <property type="entry name" value="Nucleotide-diphospho-sugar transferases"/>
    <property type="match status" value="1"/>
</dbReference>
<name>A0A367GPV3_9SPHI</name>
<dbReference type="PANTHER" id="PTHR22916">
    <property type="entry name" value="GLYCOSYLTRANSFERASE"/>
    <property type="match status" value="1"/>
</dbReference>
<dbReference type="AlphaFoldDB" id="A0A367GPV3"/>
<organism evidence="2 3">
    <name type="scientific">Mucilaginibacter hurinus</name>
    <dbReference type="NCBI Taxonomy" id="2201324"/>
    <lineage>
        <taxon>Bacteria</taxon>
        <taxon>Pseudomonadati</taxon>
        <taxon>Bacteroidota</taxon>
        <taxon>Sphingobacteriia</taxon>
        <taxon>Sphingobacteriales</taxon>
        <taxon>Sphingobacteriaceae</taxon>
        <taxon>Mucilaginibacter</taxon>
    </lineage>
</organism>
<dbReference type="Gene3D" id="3.90.550.10">
    <property type="entry name" value="Spore Coat Polysaccharide Biosynthesis Protein SpsA, Chain A"/>
    <property type="match status" value="1"/>
</dbReference>
<dbReference type="GO" id="GO:0016758">
    <property type="term" value="F:hexosyltransferase activity"/>
    <property type="evidence" value="ECO:0007669"/>
    <property type="project" value="UniProtKB-ARBA"/>
</dbReference>
<dbReference type="EMBL" id="QGDC01000003">
    <property type="protein sequence ID" value="RCH55487.1"/>
    <property type="molecule type" value="Genomic_DNA"/>
</dbReference>
<proteinExistence type="predicted"/>
<evidence type="ECO:0000313" key="3">
    <source>
        <dbReference type="Proteomes" id="UP000253209"/>
    </source>
</evidence>
<accession>A0A367GPV3</accession>
<gene>
    <name evidence="2" type="ORF">DJ568_06225</name>
</gene>
<dbReference type="RefSeq" id="WP_114004403.1">
    <property type="nucleotide sequence ID" value="NZ_QGDC01000003.1"/>
</dbReference>
<comment type="caution">
    <text evidence="2">The sequence shown here is derived from an EMBL/GenBank/DDBJ whole genome shotgun (WGS) entry which is preliminary data.</text>
</comment>